<protein>
    <submittedName>
        <fullName evidence="2">Uncharacterized protein</fullName>
    </submittedName>
</protein>
<sequence length="50" mass="5630">MRATRPRKSSCDDGDETSTLAMDGPRWMPLIPAESTTQIGGGFHENWFFK</sequence>
<evidence type="ECO:0000313" key="2">
    <source>
        <dbReference type="EMBL" id="EKJ99404.1"/>
    </source>
</evidence>
<feature type="region of interest" description="Disordered" evidence="1">
    <location>
        <begin position="1"/>
        <end position="27"/>
    </location>
</feature>
<name>K5C8N9_RHOBT</name>
<comment type="caution">
    <text evidence="2">The sequence shown here is derived from an EMBL/GenBank/DDBJ whole genome shotgun (WGS) entry which is preliminary data.</text>
</comment>
<gene>
    <name evidence="2" type="ORF">RBSH_05288</name>
</gene>
<proteinExistence type="predicted"/>
<dbReference type="EMBL" id="AMCW01000146">
    <property type="protein sequence ID" value="EKJ99404.1"/>
    <property type="molecule type" value="Genomic_DNA"/>
</dbReference>
<reference evidence="2 3" key="1">
    <citation type="journal article" date="2013" name="Mar. Genomics">
        <title>Expression of sulfatases in Rhodopirellula baltica and the diversity of sulfatases in the genus Rhodopirellula.</title>
        <authorList>
            <person name="Wegner C.E."/>
            <person name="Richter-Heitmann T."/>
            <person name="Klindworth A."/>
            <person name="Klockow C."/>
            <person name="Richter M."/>
            <person name="Achstetter T."/>
            <person name="Glockner F.O."/>
            <person name="Harder J."/>
        </authorList>
    </citation>
    <scope>NUCLEOTIDE SEQUENCE [LARGE SCALE GENOMIC DNA]</scope>
    <source>
        <strain evidence="2 3">SH28</strain>
    </source>
</reference>
<dbReference type="Proteomes" id="UP000007993">
    <property type="component" value="Unassembled WGS sequence"/>
</dbReference>
<dbReference type="AlphaFoldDB" id="K5C8N9"/>
<evidence type="ECO:0000256" key="1">
    <source>
        <dbReference type="SAM" id="MobiDB-lite"/>
    </source>
</evidence>
<organism evidence="2 3">
    <name type="scientific">Rhodopirellula baltica SH28</name>
    <dbReference type="NCBI Taxonomy" id="993517"/>
    <lineage>
        <taxon>Bacteria</taxon>
        <taxon>Pseudomonadati</taxon>
        <taxon>Planctomycetota</taxon>
        <taxon>Planctomycetia</taxon>
        <taxon>Pirellulales</taxon>
        <taxon>Pirellulaceae</taxon>
        <taxon>Rhodopirellula</taxon>
    </lineage>
</organism>
<evidence type="ECO:0000313" key="3">
    <source>
        <dbReference type="Proteomes" id="UP000007993"/>
    </source>
</evidence>
<accession>K5C8N9</accession>